<dbReference type="GO" id="GO:0035861">
    <property type="term" value="C:site of double-strand break"/>
    <property type="evidence" value="ECO:0007669"/>
    <property type="project" value="TreeGrafter"/>
</dbReference>
<protein>
    <submittedName>
        <fullName evidence="6">Shieldin complex subunit 2-like</fullName>
    </submittedName>
</protein>
<evidence type="ECO:0000259" key="3">
    <source>
        <dbReference type="Pfam" id="PF21669"/>
    </source>
</evidence>
<dbReference type="Proteomes" id="UP000515163">
    <property type="component" value="Unplaced"/>
</dbReference>
<dbReference type="Pfam" id="PF22779">
    <property type="entry name" value="OB_SHLD2_2nd"/>
    <property type="match status" value="1"/>
</dbReference>
<sequence length="748" mass="85727">MADDKKRSANAVKVLVFVPPKICLRQTEKKTKLDARELPEVKCDKTYLKFDGQKFVNDDEATTQKDLKIQNSIRTDSEVSTSGGIVLDYEPELVQESVNSYLDQEFFQANQTTAFCNSLTRFESVLTQDKVGSFDRLQREYEAVNFESQLLLRNSILDWPFSRGSSRVRAQSDELMLNDNTHQLTEDDVYTQVCTREGHDDNNASFLSTHKSPPLFSPATSETVAKGVEKETTNLEDTTVVGEPNEAPQETAGPLQPDTSKTQTIVVSRHGCTLPNIFDKLTYLAQCNKLKDLVNICVIVLQVNPVREIQIKSGRNKGEYIPLSSIIVADVSKSHFKLTLWRQASRWTERIVPCDIIIATSIRIETWRNENIGQTTFHSCFYNLHQPVKPLSRDWLHLVSQERLNELLKQAGQDYGYLFRNTLPVDRQQVKFARISEMKNNTLVHFRGFLRKVEVMTNKSTDGTYKFGHQRLPKIRIIFAESPDEEIIVSLWGRQAEWLNDLRTAEGTVWELQYLTAKHDASSESMVLHTTPKSTKSKLTEENLEAKRLLSIFGDFFFSEVKTFKSIKELLEAKFSGSAEISGFISTIVFYSDTNEALNIKSPQDAEALNEWLPRLTFIGCALCFRTLTKDKNQIYGQCKHCVHHKPDYTYRIERFYRNCTVRIKDSGVDIEVDVKHDSACKLFKGIEAKQLVKTKQHPNPCTFNNFAERVKELVSMREKCRFILSCHTVLDENSFVVSRTFTLMDIK</sequence>
<dbReference type="RefSeq" id="XP_031561539.1">
    <property type="nucleotide sequence ID" value="XM_031705679.1"/>
</dbReference>
<dbReference type="Pfam" id="PF21669">
    <property type="entry name" value="SHLD2_OB1"/>
    <property type="match status" value="1"/>
</dbReference>
<dbReference type="InterPro" id="IPR031589">
    <property type="entry name" value="SHLD2_C"/>
</dbReference>
<proteinExistence type="predicted"/>
<dbReference type="InterPro" id="IPR029715">
    <property type="entry name" value="FAM35A"/>
</dbReference>
<dbReference type="OrthoDB" id="5963585at2759"/>
<accession>A0A6P8HYS6</accession>
<dbReference type="SUPFAM" id="SSF50249">
    <property type="entry name" value="Nucleic acid-binding proteins"/>
    <property type="match status" value="1"/>
</dbReference>
<reference evidence="6" key="1">
    <citation type="submission" date="2025-08" db="UniProtKB">
        <authorList>
            <consortium name="RefSeq"/>
        </authorList>
    </citation>
    <scope>IDENTIFICATION</scope>
    <source>
        <tissue evidence="6">Tentacle</tissue>
    </source>
</reference>
<dbReference type="AlphaFoldDB" id="A0A6P8HYS6"/>
<keyword evidence="5" id="KW-1185">Reference proteome</keyword>
<feature type="domain" description="Shieldin complex subunit 2 second OB fold" evidence="4">
    <location>
        <begin position="440"/>
        <end position="524"/>
    </location>
</feature>
<dbReference type="Pfam" id="PF15793">
    <property type="entry name" value="SHLD2_C"/>
    <property type="match status" value="1"/>
</dbReference>
<dbReference type="PANTHER" id="PTHR14495:SF2">
    <property type="entry name" value="SHIELDIN COMPLEX SUBUNIT 2"/>
    <property type="match status" value="1"/>
</dbReference>
<organism evidence="5 6">
    <name type="scientific">Actinia tenebrosa</name>
    <name type="common">Australian red waratah sea anemone</name>
    <dbReference type="NCBI Taxonomy" id="6105"/>
    <lineage>
        <taxon>Eukaryota</taxon>
        <taxon>Metazoa</taxon>
        <taxon>Cnidaria</taxon>
        <taxon>Anthozoa</taxon>
        <taxon>Hexacorallia</taxon>
        <taxon>Actiniaria</taxon>
        <taxon>Actiniidae</taxon>
        <taxon>Actinia</taxon>
    </lineage>
</organism>
<dbReference type="PANTHER" id="PTHR14495">
    <property type="entry name" value="SHIELDIN COMPLEX SUBUNIT 2"/>
    <property type="match status" value="1"/>
</dbReference>
<evidence type="ECO:0000313" key="6">
    <source>
        <dbReference type="RefSeq" id="XP_031561539.1"/>
    </source>
</evidence>
<evidence type="ECO:0000259" key="2">
    <source>
        <dbReference type="Pfam" id="PF15793"/>
    </source>
</evidence>
<evidence type="ECO:0000256" key="1">
    <source>
        <dbReference type="SAM" id="MobiDB-lite"/>
    </source>
</evidence>
<gene>
    <name evidence="6" type="primary">LOC116297457</name>
</gene>
<dbReference type="InterPro" id="IPR049507">
    <property type="entry name" value="SHLD2_OB1"/>
</dbReference>
<evidence type="ECO:0000259" key="4">
    <source>
        <dbReference type="Pfam" id="PF22779"/>
    </source>
</evidence>
<feature type="domain" description="Shieldin complex subunit 2 first OB fold" evidence="3">
    <location>
        <begin position="277"/>
        <end position="408"/>
    </location>
</feature>
<dbReference type="GO" id="GO:0005634">
    <property type="term" value="C:nucleus"/>
    <property type="evidence" value="ECO:0007669"/>
    <property type="project" value="TreeGrafter"/>
</dbReference>
<dbReference type="GO" id="GO:0010569">
    <property type="term" value="P:regulation of double-strand break repair via homologous recombination"/>
    <property type="evidence" value="ECO:0007669"/>
    <property type="project" value="TreeGrafter"/>
</dbReference>
<name>A0A6P8HYS6_ACTTE</name>
<dbReference type="InParanoid" id="A0A6P8HYS6"/>
<dbReference type="KEGG" id="aten:116297457"/>
<dbReference type="InterPro" id="IPR012340">
    <property type="entry name" value="NA-bd_OB-fold"/>
</dbReference>
<evidence type="ECO:0000313" key="5">
    <source>
        <dbReference type="Proteomes" id="UP000515163"/>
    </source>
</evidence>
<dbReference type="InterPro" id="IPR053944">
    <property type="entry name" value="SHLD2_OB2"/>
</dbReference>
<feature type="region of interest" description="Disordered" evidence="1">
    <location>
        <begin position="201"/>
        <end position="225"/>
    </location>
</feature>
<dbReference type="GeneID" id="116297457"/>
<feature type="domain" description="Shieldin complex subunit 2 C-terminal" evidence="2">
    <location>
        <begin position="592"/>
        <end position="747"/>
    </location>
</feature>
<dbReference type="Gene3D" id="2.40.50.140">
    <property type="entry name" value="Nucleic acid-binding proteins"/>
    <property type="match status" value="1"/>
</dbReference>